<name>A0AAD8XSW3_9STRA</name>
<dbReference type="Proteomes" id="UP001224775">
    <property type="component" value="Unassembled WGS sequence"/>
</dbReference>
<sequence>MQAEIEGIDEGAVDTDGRLEVEGVDEGAVDTDGKLEGEFDGKLEGAIDIEGEFDGKLDGAMEGESDGELDGDTDTVVEGEYDGKLDGDTVVEGEYDGKLDGDTVVEGEYDGKLEGAIDIEGESDGKLVGVPVGADVCLPFQFPFHPSPVHALWLTSSFNPQPFHTQFVGPLLLHGLLPQVHVLLVGRLVGLLVGLPPPPQPQLRSFSEAEDVWKWVAKKATATTKFIIEMV</sequence>
<proteinExistence type="predicted"/>
<accession>A0AAD8XSW3</accession>
<keyword evidence="2" id="KW-1185">Reference proteome</keyword>
<organism evidence="1 2">
    <name type="scientific">Skeletonema marinoi</name>
    <dbReference type="NCBI Taxonomy" id="267567"/>
    <lineage>
        <taxon>Eukaryota</taxon>
        <taxon>Sar</taxon>
        <taxon>Stramenopiles</taxon>
        <taxon>Ochrophyta</taxon>
        <taxon>Bacillariophyta</taxon>
        <taxon>Coscinodiscophyceae</taxon>
        <taxon>Thalassiosirophycidae</taxon>
        <taxon>Thalassiosirales</taxon>
        <taxon>Skeletonemataceae</taxon>
        <taxon>Skeletonema</taxon>
        <taxon>Skeletonema marinoi-dohrnii complex</taxon>
    </lineage>
</organism>
<dbReference type="AlphaFoldDB" id="A0AAD8XSW3"/>
<protein>
    <submittedName>
        <fullName evidence="1">Uncharacterized protein</fullName>
    </submittedName>
</protein>
<evidence type="ECO:0000313" key="2">
    <source>
        <dbReference type="Proteomes" id="UP001224775"/>
    </source>
</evidence>
<gene>
    <name evidence="1" type="ORF">QTG54_016517</name>
</gene>
<dbReference type="EMBL" id="JATAAI010000057">
    <property type="protein sequence ID" value="KAK1732805.1"/>
    <property type="molecule type" value="Genomic_DNA"/>
</dbReference>
<reference evidence="1" key="1">
    <citation type="submission" date="2023-06" db="EMBL/GenBank/DDBJ databases">
        <title>Survivors Of The Sea: Transcriptome response of Skeletonema marinoi to long-term dormancy.</title>
        <authorList>
            <person name="Pinder M.I.M."/>
            <person name="Kourtchenko O."/>
            <person name="Robertson E.K."/>
            <person name="Larsson T."/>
            <person name="Maumus F."/>
            <person name="Osuna-Cruz C.M."/>
            <person name="Vancaester E."/>
            <person name="Stenow R."/>
            <person name="Vandepoele K."/>
            <person name="Ploug H."/>
            <person name="Bruchert V."/>
            <person name="Godhe A."/>
            <person name="Topel M."/>
        </authorList>
    </citation>
    <scope>NUCLEOTIDE SEQUENCE</scope>
    <source>
        <strain evidence="1">R05AC</strain>
    </source>
</reference>
<evidence type="ECO:0000313" key="1">
    <source>
        <dbReference type="EMBL" id="KAK1732805.1"/>
    </source>
</evidence>
<comment type="caution">
    <text evidence="1">The sequence shown here is derived from an EMBL/GenBank/DDBJ whole genome shotgun (WGS) entry which is preliminary data.</text>
</comment>